<keyword evidence="4 8" id="KW-0812">Transmembrane</keyword>
<accession>A0A0A2EPA7</accession>
<dbReference type="Pfam" id="PF00593">
    <property type="entry name" value="TonB_dep_Rec_b-barrel"/>
    <property type="match status" value="1"/>
</dbReference>
<evidence type="ECO:0000256" key="10">
    <source>
        <dbReference type="SAM" id="SignalP"/>
    </source>
</evidence>
<comment type="subcellular location">
    <subcellularLocation>
        <location evidence="1 8">Cell outer membrane</location>
        <topology evidence="1 8">Multi-pass membrane protein</topology>
    </subcellularLocation>
</comment>
<gene>
    <name evidence="13" type="ORF">HQ35_05105</name>
</gene>
<dbReference type="InterPro" id="IPR037066">
    <property type="entry name" value="Plug_dom_sf"/>
</dbReference>
<evidence type="ECO:0000256" key="6">
    <source>
        <dbReference type="ARBA" id="ARBA00023136"/>
    </source>
</evidence>
<dbReference type="NCBIfam" id="TIGR04056">
    <property type="entry name" value="OMP_RagA_SusC"/>
    <property type="match status" value="1"/>
</dbReference>
<proteinExistence type="inferred from homology"/>
<evidence type="ECO:0000256" key="5">
    <source>
        <dbReference type="ARBA" id="ARBA00023077"/>
    </source>
</evidence>
<comment type="similarity">
    <text evidence="8 9">Belongs to the TonB-dependent receptor family.</text>
</comment>
<feature type="signal peptide" evidence="10">
    <location>
        <begin position="1"/>
        <end position="20"/>
    </location>
</feature>
<keyword evidence="6 8" id="KW-0472">Membrane</keyword>
<evidence type="ECO:0000256" key="3">
    <source>
        <dbReference type="ARBA" id="ARBA00022452"/>
    </source>
</evidence>
<feature type="domain" description="TonB-dependent receptor-like beta-barrel" evidence="11">
    <location>
        <begin position="450"/>
        <end position="806"/>
    </location>
</feature>
<dbReference type="InterPro" id="IPR000531">
    <property type="entry name" value="Beta-barrel_TonB"/>
</dbReference>
<reference evidence="13 14" key="1">
    <citation type="submission" date="2014-08" db="EMBL/GenBank/DDBJ databases">
        <title>Porphyromonas cangingivalis strain:COT-109_OH1386 Genome sequencing.</title>
        <authorList>
            <person name="Wallis C."/>
            <person name="Deusch O."/>
            <person name="O'Flynn C."/>
            <person name="Davis I."/>
            <person name="Jospin G."/>
            <person name="Darling A.E."/>
            <person name="Coil D.A."/>
            <person name="Alexiev A."/>
            <person name="Horsfall A."/>
            <person name="Kirkwood N."/>
            <person name="Harris S."/>
            <person name="Eisen J.A."/>
        </authorList>
    </citation>
    <scope>NUCLEOTIDE SEQUENCE [LARGE SCALE GENOMIC DNA]</scope>
    <source>
        <strain evidence="14">COT-109 OH1386</strain>
    </source>
</reference>
<dbReference type="Gene3D" id="2.60.40.1120">
    <property type="entry name" value="Carboxypeptidase-like, regulatory domain"/>
    <property type="match status" value="1"/>
</dbReference>
<keyword evidence="7 8" id="KW-0998">Cell outer membrane</keyword>
<dbReference type="AlphaFoldDB" id="A0A0A2EPA7"/>
<evidence type="ECO:0000256" key="1">
    <source>
        <dbReference type="ARBA" id="ARBA00004571"/>
    </source>
</evidence>
<feature type="chain" id="PRO_5001986994" description="TonB-linked outer membrane protein, SusC/RagA family" evidence="10">
    <location>
        <begin position="21"/>
        <end position="1080"/>
    </location>
</feature>
<dbReference type="EMBL" id="JQJD01000035">
    <property type="protein sequence ID" value="KGN80743.1"/>
    <property type="molecule type" value="Genomic_DNA"/>
</dbReference>
<sequence length="1080" mass="119676">MKRITLLFAFLVMSMGMALAQSQVEVSGTVISAEDNQPIIGATVRGKTSKKGDRTNIDGKFKFTVPANEKIIIVSFVGMQTREVAAGKNLRIVLQPDSKVLDEVVALGYSSGTKRSFTGSAVTVKAEALEKKNVANVTQALAGEVPGVNIINTNGQPGAEADVYVRGVGSVNAGTGPLYVVDGVPFSGSISSLNPADIESTTLLKDAASTSIYGARGANGVIVITTKSGRSGAMSISADVKYGVNTATWIPRHEIIKCPDEYLEMGWSGLHMYAMQRKKDPLSDQAAREWASANLFSESGINTKYNYYNAEPGKVIDPTTGKVYTGIQRKYTPEVWAEEAFQKSNRTEANVQLNGGTDKLRGFMSLGYLSDKGISKGSDFSRFTGRLNVEMNPYTWFNTKSSLAFTNSRSNNSGQSQYSSTNLFHFVDGMPPIYPVYERDKEGNKILSPYFNNQYQFDYGDGRGFSGRSNGLANAIYDTNKTERNEIAYNTKMTLRFLDGFSFENTFSGTFSNAFNKQRGNKWYGDSGNSKGTIFHVIDNVTTYNFLSMLRYSKKFDKHSIEAFGAHEANLFQFTRDFVSKKHLVDPFNDDLGNAIVFDAPPGGSTDTYRLESYFAQANYDYAGKYFVSGTFRRDGSSRFVNNKWGNFGSIGLAWEITAEDFMKDNKWFPFLKLKASYGTLGQQDGIGYYAGRDLYDIKNNNGELALALSTKGNADLTWERASMLQLGVDFNVGKFLTGSIEYYNKISTDLIYDRRVAPSNGYAIIKVNDGRLQNQGVDLDLTAHILKNKEQDYYLDLRLNAGFLSNKMLQMPIEPSTGQPKYIDTTINPYGRQKGRSLYDYYMREFVGVDDETGLSQWTMYYSDKNGDGKFTPNVDKPIESYVEFINDEKNSGEKIEKALTSRYQNATKLYVGKSALATVRGGFNISGGFKGIELSLQFIYSLGGYGYDGVYAGLMDNQQVGKNNWHVDMRDRWTPENKTSDIPRINNGLDSNTISTSSRFLTSNSFLHFANARLGYSLPKNWLSSMNVKSMKIWVSGDNLALWSARKGFNPSTSLSGGSSTLRYNPMTTVTAGLSVNF</sequence>
<evidence type="ECO:0000256" key="9">
    <source>
        <dbReference type="RuleBase" id="RU003357"/>
    </source>
</evidence>
<dbReference type="InterPro" id="IPR036942">
    <property type="entry name" value="Beta-barrel_TonB_sf"/>
</dbReference>
<keyword evidence="10" id="KW-0732">Signal</keyword>
<evidence type="ECO:0000259" key="11">
    <source>
        <dbReference type="Pfam" id="PF00593"/>
    </source>
</evidence>
<dbReference type="Gene3D" id="2.170.130.10">
    <property type="entry name" value="TonB-dependent receptor, plug domain"/>
    <property type="match status" value="1"/>
</dbReference>
<evidence type="ECO:0008006" key="15">
    <source>
        <dbReference type="Google" id="ProtNLM"/>
    </source>
</evidence>
<dbReference type="OrthoDB" id="1108421at2"/>
<dbReference type="GO" id="GO:0009279">
    <property type="term" value="C:cell outer membrane"/>
    <property type="evidence" value="ECO:0007669"/>
    <property type="project" value="UniProtKB-SubCell"/>
</dbReference>
<feature type="domain" description="TonB-dependent receptor plug" evidence="12">
    <location>
        <begin position="114"/>
        <end position="221"/>
    </location>
</feature>
<dbReference type="InterPro" id="IPR008969">
    <property type="entry name" value="CarboxyPept-like_regulatory"/>
</dbReference>
<keyword evidence="3 8" id="KW-1134">Transmembrane beta strand</keyword>
<evidence type="ECO:0000256" key="2">
    <source>
        <dbReference type="ARBA" id="ARBA00022448"/>
    </source>
</evidence>
<dbReference type="Pfam" id="PF07715">
    <property type="entry name" value="Plug"/>
    <property type="match status" value="1"/>
</dbReference>
<dbReference type="PROSITE" id="PS52016">
    <property type="entry name" value="TONB_DEPENDENT_REC_3"/>
    <property type="match status" value="1"/>
</dbReference>
<dbReference type="Pfam" id="PF13715">
    <property type="entry name" value="CarbopepD_reg_2"/>
    <property type="match status" value="1"/>
</dbReference>
<evidence type="ECO:0000256" key="7">
    <source>
        <dbReference type="ARBA" id="ARBA00023237"/>
    </source>
</evidence>
<dbReference type="InterPro" id="IPR039426">
    <property type="entry name" value="TonB-dep_rcpt-like"/>
</dbReference>
<evidence type="ECO:0000256" key="8">
    <source>
        <dbReference type="PROSITE-ProRule" id="PRU01360"/>
    </source>
</evidence>
<evidence type="ECO:0000313" key="14">
    <source>
        <dbReference type="Proteomes" id="UP000030125"/>
    </source>
</evidence>
<dbReference type="SUPFAM" id="SSF56935">
    <property type="entry name" value="Porins"/>
    <property type="match status" value="1"/>
</dbReference>
<comment type="caution">
    <text evidence="13">The sequence shown here is derived from an EMBL/GenBank/DDBJ whole genome shotgun (WGS) entry which is preliminary data.</text>
</comment>
<organism evidence="13 14">
    <name type="scientific">Porphyromonas cangingivalis</name>
    <dbReference type="NCBI Taxonomy" id="36874"/>
    <lineage>
        <taxon>Bacteria</taxon>
        <taxon>Pseudomonadati</taxon>
        <taxon>Bacteroidota</taxon>
        <taxon>Bacteroidia</taxon>
        <taxon>Bacteroidales</taxon>
        <taxon>Porphyromonadaceae</taxon>
        <taxon>Porphyromonas</taxon>
    </lineage>
</organism>
<dbReference type="RefSeq" id="WP_036851558.1">
    <property type="nucleotide sequence ID" value="NZ_JQJD01000035.1"/>
</dbReference>
<dbReference type="Proteomes" id="UP000030125">
    <property type="component" value="Unassembled WGS sequence"/>
</dbReference>
<dbReference type="NCBIfam" id="TIGR04057">
    <property type="entry name" value="SusC_RagA_signa"/>
    <property type="match status" value="1"/>
</dbReference>
<evidence type="ECO:0000259" key="12">
    <source>
        <dbReference type="Pfam" id="PF07715"/>
    </source>
</evidence>
<dbReference type="InterPro" id="IPR023996">
    <property type="entry name" value="TonB-dep_OMP_SusC/RagA"/>
</dbReference>
<dbReference type="Gene3D" id="2.40.170.20">
    <property type="entry name" value="TonB-dependent receptor, beta-barrel domain"/>
    <property type="match status" value="1"/>
</dbReference>
<keyword evidence="5 9" id="KW-0798">TonB box</keyword>
<keyword evidence="14" id="KW-1185">Reference proteome</keyword>
<dbReference type="InterPro" id="IPR023997">
    <property type="entry name" value="TonB-dep_OMP_SusC/RagA_CS"/>
</dbReference>
<keyword evidence="2 8" id="KW-0813">Transport</keyword>
<dbReference type="InterPro" id="IPR012910">
    <property type="entry name" value="Plug_dom"/>
</dbReference>
<evidence type="ECO:0000256" key="4">
    <source>
        <dbReference type="ARBA" id="ARBA00022692"/>
    </source>
</evidence>
<protein>
    <recommendedName>
        <fullName evidence="15">TonB-linked outer membrane protein, SusC/RagA family</fullName>
    </recommendedName>
</protein>
<name>A0A0A2EPA7_PORCN</name>
<evidence type="ECO:0000313" key="13">
    <source>
        <dbReference type="EMBL" id="KGN80743.1"/>
    </source>
</evidence>
<dbReference type="SUPFAM" id="SSF49464">
    <property type="entry name" value="Carboxypeptidase regulatory domain-like"/>
    <property type="match status" value="1"/>
</dbReference>